<gene>
    <name evidence="1" type="ORF">Nepgr_018196</name>
</gene>
<dbReference type="Proteomes" id="UP001279734">
    <property type="component" value="Unassembled WGS sequence"/>
</dbReference>
<proteinExistence type="predicted"/>
<evidence type="ECO:0000313" key="2">
    <source>
        <dbReference type="Proteomes" id="UP001279734"/>
    </source>
</evidence>
<reference evidence="1" key="1">
    <citation type="submission" date="2023-05" db="EMBL/GenBank/DDBJ databases">
        <title>Nepenthes gracilis genome sequencing.</title>
        <authorList>
            <person name="Fukushima K."/>
        </authorList>
    </citation>
    <scope>NUCLEOTIDE SEQUENCE</scope>
    <source>
        <strain evidence="1">SING2019-196</strain>
    </source>
</reference>
<name>A0AAD3SQV1_NEPGR</name>
<organism evidence="1 2">
    <name type="scientific">Nepenthes gracilis</name>
    <name type="common">Slender pitcher plant</name>
    <dbReference type="NCBI Taxonomy" id="150966"/>
    <lineage>
        <taxon>Eukaryota</taxon>
        <taxon>Viridiplantae</taxon>
        <taxon>Streptophyta</taxon>
        <taxon>Embryophyta</taxon>
        <taxon>Tracheophyta</taxon>
        <taxon>Spermatophyta</taxon>
        <taxon>Magnoliopsida</taxon>
        <taxon>eudicotyledons</taxon>
        <taxon>Gunneridae</taxon>
        <taxon>Pentapetalae</taxon>
        <taxon>Caryophyllales</taxon>
        <taxon>Nepenthaceae</taxon>
        <taxon>Nepenthes</taxon>
    </lineage>
</organism>
<keyword evidence="2" id="KW-1185">Reference proteome</keyword>
<accession>A0AAD3SQV1</accession>
<evidence type="ECO:0000313" key="1">
    <source>
        <dbReference type="EMBL" id="GMH16355.1"/>
    </source>
</evidence>
<dbReference type="AlphaFoldDB" id="A0AAD3SQV1"/>
<comment type="caution">
    <text evidence="1">The sequence shown here is derived from an EMBL/GenBank/DDBJ whole genome shotgun (WGS) entry which is preliminary data.</text>
</comment>
<sequence length="109" mass="12132">MKEKSDVERGLFKEENKSQLCNGTLAQRKEYHMKTKRETRKGRENFQFEVFFDDFFDETEVVGDLDYIGIEIGANSSGAIGAIAGEAIGGGKGSCQDISLMVFFMVANC</sequence>
<dbReference type="EMBL" id="BSYO01000016">
    <property type="protein sequence ID" value="GMH16355.1"/>
    <property type="molecule type" value="Genomic_DNA"/>
</dbReference>
<protein>
    <submittedName>
        <fullName evidence="1">Uncharacterized protein</fullName>
    </submittedName>
</protein>